<name>A0AAW2MLI6_9LAMI</name>
<feature type="region of interest" description="Disordered" evidence="1">
    <location>
        <begin position="1"/>
        <end position="64"/>
    </location>
</feature>
<sequence length="64" mass="6784">MAKPMSDFLVGRHKRSKQGGLGLSRLQASSPEAKKPKLALAEGGKAPPERATGVSDPRVRSTNE</sequence>
<protein>
    <submittedName>
        <fullName evidence="2">Uncharacterized protein</fullName>
    </submittedName>
</protein>
<proteinExistence type="predicted"/>
<accession>A0AAW2MLI6</accession>
<evidence type="ECO:0000256" key="1">
    <source>
        <dbReference type="SAM" id="MobiDB-lite"/>
    </source>
</evidence>
<reference evidence="2" key="2">
    <citation type="journal article" date="2024" name="Plant">
        <title>Genomic evolution and insights into agronomic trait innovations of Sesamum species.</title>
        <authorList>
            <person name="Miao H."/>
            <person name="Wang L."/>
            <person name="Qu L."/>
            <person name="Liu H."/>
            <person name="Sun Y."/>
            <person name="Le M."/>
            <person name="Wang Q."/>
            <person name="Wei S."/>
            <person name="Zheng Y."/>
            <person name="Lin W."/>
            <person name="Duan Y."/>
            <person name="Cao H."/>
            <person name="Xiong S."/>
            <person name="Wang X."/>
            <person name="Wei L."/>
            <person name="Li C."/>
            <person name="Ma Q."/>
            <person name="Ju M."/>
            <person name="Zhao R."/>
            <person name="Li G."/>
            <person name="Mu C."/>
            <person name="Tian Q."/>
            <person name="Mei H."/>
            <person name="Zhang T."/>
            <person name="Gao T."/>
            <person name="Zhang H."/>
        </authorList>
    </citation>
    <scope>NUCLEOTIDE SEQUENCE</scope>
    <source>
        <strain evidence="2">G01</strain>
    </source>
</reference>
<dbReference type="AlphaFoldDB" id="A0AAW2MLI6"/>
<dbReference type="EMBL" id="JACGWK010000010">
    <property type="protein sequence ID" value="KAL0331678.1"/>
    <property type="molecule type" value="Genomic_DNA"/>
</dbReference>
<organism evidence="2">
    <name type="scientific">Sesamum angustifolium</name>
    <dbReference type="NCBI Taxonomy" id="2727405"/>
    <lineage>
        <taxon>Eukaryota</taxon>
        <taxon>Viridiplantae</taxon>
        <taxon>Streptophyta</taxon>
        <taxon>Embryophyta</taxon>
        <taxon>Tracheophyta</taxon>
        <taxon>Spermatophyta</taxon>
        <taxon>Magnoliopsida</taxon>
        <taxon>eudicotyledons</taxon>
        <taxon>Gunneridae</taxon>
        <taxon>Pentapetalae</taxon>
        <taxon>asterids</taxon>
        <taxon>lamiids</taxon>
        <taxon>Lamiales</taxon>
        <taxon>Pedaliaceae</taxon>
        <taxon>Sesamum</taxon>
    </lineage>
</organism>
<comment type="caution">
    <text evidence="2">The sequence shown here is derived from an EMBL/GenBank/DDBJ whole genome shotgun (WGS) entry which is preliminary data.</text>
</comment>
<gene>
    <name evidence="2" type="ORF">Sangu_1713300</name>
</gene>
<evidence type="ECO:0000313" key="2">
    <source>
        <dbReference type="EMBL" id="KAL0331678.1"/>
    </source>
</evidence>
<reference evidence="2" key="1">
    <citation type="submission" date="2020-06" db="EMBL/GenBank/DDBJ databases">
        <authorList>
            <person name="Li T."/>
            <person name="Hu X."/>
            <person name="Zhang T."/>
            <person name="Song X."/>
            <person name="Zhang H."/>
            <person name="Dai N."/>
            <person name="Sheng W."/>
            <person name="Hou X."/>
            <person name="Wei L."/>
        </authorList>
    </citation>
    <scope>NUCLEOTIDE SEQUENCE</scope>
    <source>
        <strain evidence="2">G01</strain>
        <tissue evidence="2">Leaf</tissue>
    </source>
</reference>